<dbReference type="SMART" id="SM00986">
    <property type="entry name" value="UDG"/>
    <property type="match status" value="1"/>
</dbReference>
<dbReference type="OrthoDB" id="5290748at2"/>
<keyword evidence="1" id="KW-0004">4Fe-4S</keyword>
<evidence type="ECO:0000256" key="7">
    <source>
        <dbReference type="ARBA" id="ARBA00023204"/>
    </source>
</evidence>
<dbReference type="Gene3D" id="3.40.470.10">
    <property type="entry name" value="Uracil-DNA glycosylase-like domain"/>
    <property type="match status" value="1"/>
</dbReference>
<dbReference type="InterPro" id="IPR051536">
    <property type="entry name" value="UDG_Type-4/5"/>
</dbReference>
<dbReference type="GO" id="GO:0051539">
    <property type="term" value="F:4 iron, 4 sulfur cluster binding"/>
    <property type="evidence" value="ECO:0007669"/>
    <property type="project" value="UniProtKB-KW"/>
</dbReference>
<gene>
    <name evidence="9" type="ORF">TS85_06095</name>
</gene>
<dbReference type="PANTHER" id="PTHR33693:SF1">
    <property type="entry name" value="TYPE-4 URACIL-DNA GLYCOSYLASE"/>
    <property type="match status" value="1"/>
</dbReference>
<keyword evidence="2" id="KW-0479">Metal-binding</keyword>
<keyword evidence="5" id="KW-0408">Iron</keyword>
<dbReference type="PANTHER" id="PTHR33693">
    <property type="entry name" value="TYPE-5 URACIL-DNA GLYCOSYLASE"/>
    <property type="match status" value="1"/>
</dbReference>
<reference evidence="9 10" key="1">
    <citation type="journal article" date="2015" name="Int. J. Syst. Evol. Microbiol.">
        <title>Sphingomonas hengshuiensis sp. nov., isolated from lake wetland.</title>
        <authorList>
            <person name="Wei S."/>
            <person name="Wang T."/>
            <person name="Liu H."/>
            <person name="Zhang C."/>
            <person name="Guo J."/>
            <person name="Wang Q."/>
            <person name="Liang K."/>
            <person name="Zhang Z."/>
        </authorList>
    </citation>
    <scope>NUCLEOTIDE SEQUENCE [LARGE SCALE GENOMIC DNA]</scope>
    <source>
        <strain evidence="9 10">WHSC-8</strain>
    </source>
</reference>
<keyword evidence="6" id="KW-0411">Iron-sulfur</keyword>
<evidence type="ECO:0000313" key="10">
    <source>
        <dbReference type="Proteomes" id="UP000032300"/>
    </source>
</evidence>
<keyword evidence="3" id="KW-0227">DNA damage</keyword>
<evidence type="ECO:0000259" key="8">
    <source>
        <dbReference type="SMART" id="SM00986"/>
    </source>
</evidence>
<dbReference type="GO" id="GO:0046872">
    <property type="term" value="F:metal ion binding"/>
    <property type="evidence" value="ECO:0007669"/>
    <property type="project" value="UniProtKB-KW"/>
</dbReference>
<protein>
    <recommendedName>
        <fullName evidence="8">Uracil-DNA glycosylase-like domain-containing protein</fullName>
    </recommendedName>
</protein>
<dbReference type="RefSeq" id="WP_044331052.1">
    <property type="nucleotide sequence ID" value="NZ_CP010836.1"/>
</dbReference>
<accession>A0A7U4LEI6</accession>
<evidence type="ECO:0000313" key="9">
    <source>
        <dbReference type="EMBL" id="AJP71435.1"/>
    </source>
</evidence>
<feature type="domain" description="Uracil-DNA glycosylase-like" evidence="8">
    <location>
        <begin position="88"/>
        <end position="233"/>
    </location>
</feature>
<dbReference type="KEGG" id="sphi:TS85_06095"/>
<dbReference type="InterPro" id="IPR005122">
    <property type="entry name" value="Uracil-DNA_glycosylase-like"/>
</dbReference>
<evidence type="ECO:0000256" key="6">
    <source>
        <dbReference type="ARBA" id="ARBA00023014"/>
    </source>
</evidence>
<evidence type="ECO:0000256" key="5">
    <source>
        <dbReference type="ARBA" id="ARBA00023004"/>
    </source>
</evidence>
<dbReference type="GO" id="GO:0097506">
    <property type="term" value="F:deaminated base DNA N-glycosylase activity"/>
    <property type="evidence" value="ECO:0007669"/>
    <property type="project" value="UniProtKB-ARBA"/>
</dbReference>
<evidence type="ECO:0000256" key="4">
    <source>
        <dbReference type="ARBA" id="ARBA00022801"/>
    </source>
</evidence>
<dbReference type="Pfam" id="PF03167">
    <property type="entry name" value="UDG"/>
    <property type="match status" value="1"/>
</dbReference>
<name>A0A7U4LEI6_9SPHN</name>
<dbReference type="AlphaFoldDB" id="A0A7U4LEI6"/>
<dbReference type="Proteomes" id="UP000032300">
    <property type="component" value="Chromosome"/>
</dbReference>
<dbReference type="GO" id="GO:0006281">
    <property type="term" value="P:DNA repair"/>
    <property type="evidence" value="ECO:0007669"/>
    <property type="project" value="UniProtKB-KW"/>
</dbReference>
<evidence type="ECO:0000256" key="1">
    <source>
        <dbReference type="ARBA" id="ARBA00022485"/>
    </source>
</evidence>
<keyword evidence="10" id="KW-1185">Reference proteome</keyword>
<keyword evidence="4" id="KW-0378">Hydrolase</keyword>
<evidence type="ECO:0000256" key="3">
    <source>
        <dbReference type="ARBA" id="ARBA00022763"/>
    </source>
</evidence>
<dbReference type="SMART" id="SM00987">
    <property type="entry name" value="UreE_C"/>
    <property type="match status" value="1"/>
</dbReference>
<dbReference type="EMBL" id="CP010836">
    <property type="protein sequence ID" value="AJP71435.1"/>
    <property type="molecule type" value="Genomic_DNA"/>
</dbReference>
<organism evidence="9 10">
    <name type="scientific">Sphingomonas hengshuiensis</name>
    <dbReference type="NCBI Taxonomy" id="1609977"/>
    <lineage>
        <taxon>Bacteria</taxon>
        <taxon>Pseudomonadati</taxon>
        <taxon>Pseudomonadota</taxon>
        <taxon>Alphaproteobacteria</taxon>
        <taxon>Sphingomonadales</taxon>
        <taxon>Sphingomonadaceae</taxon>
        <taxon>Sphingomonas</taxon>
    </lineage>
</organism>
<dbReference type="InterPro" id="IPR036895">
    <property type="entry name" value="Uracil-DNA_glycosylase-like_sf"/>
</dbReference>
<proteinExistence type="predicted"/>
<dbReference type="SUPFAM" id="SSF52141">
    <property type="entry name" value="Uracil-DNA glycosylase-like"/>
    <property type="match status" value="1"/>
</dbReference>
<sequence length="241" mass="25914">MGAQPVQDWQNSIASALEWWRDAGVDTLVDDDPRDWLAVVAPRIGSETAPAAVAAPAPEVLPDTLEAFVAWRLSDAAPETAWMAPRVGPSGPIDAEWVVITDIPESEDSDRLMTGPEGRLLDRMLAALGLSRESVYLAAIATARPVAARIPPDEAARLGELLRHHLSLLAPRKLLLLGQSAAGVLSETAGSGAANRIHDIKEFGGNTATVATYHPRFMLERPAIKAEVWKHLQLLHRGPST</sequence>
<reference evidence="9 10" key="2">
    <citation type="submission" date="2015-02" db="EMBL/GenBank/DDBJ databases">
        <title>The complete genome of Sphingomonas hengshuiensis sp. WHSC-8 isolated from soil of Hengshui Lake.</title>
        <authorList>
            <person name="Wei S."/>
            <person name="Guo J."/>
            <person name="Su C."/>
            <person name="Wu R."/>
            <person name="Zhang Z."/>
            <person name="Liang K."/>
            <person name="Li H."/>
            <person name="Wang T."/>
            <person name="Liu H."/>
            <person name="Zhang C."/>
            <person name="Li Z."/>
            <person name="Wang Q."/>
            <person name="Meng J."/>
        </authorList>
    </citation>
    <scope>NUCLEOTIDE SEQUENCE [LARGE SCALE GENOMIC DNA]</scope>
    <source>
        <strain evidence="9 10">WHSC-8</strain>
    </source>
</reference>
<keyword evidence="7" id="KW-0234">DNA repair</keyword>
<evidence type="ECO:0000256" key="2">
    <source>
        <dbReference type="ARBA" id="ARBA00022723"/>
    </source>
</evidence>